<dbReference type="Proteomes" id="UP001501371">
    <property type="component" value="Unassembled WGS sequence"/>
</dbReference>
<keyword evidence="3" id="KW-1185">Reference proteome</keyword>
<gene>
    <name evidence="2" type="ORF">GCM10009654_43160</name>
</gene>
<proteinExistence type="predicted"/>
<sequence>MATTIPLKARTATIALDRGADAPSSGGPEWVWDMVGPPCGRSLSGTEQITQLFDLSKLSQIRRAFGMPLELIVRRFGCGGRRPGSPGAAQEAKRVLPFTGCRTSR</sequence>
<evidence type="ECO:0000313" key="2">
    <source>
        <dbReference type="EMBL" id="GAA1181358.1"/>
    </source>
</evidence>
<evidence type="ECO:0000313" key="3">
    <source>
        <dbReference type="Proteomes" id="UP001501371"/>
    </source>
</evidence>
<comment type="caution">
    <text evidence="2">The sequence shown here is derived from an EMBL/GenBank/DDBJ whole genome shotgun (WGS) entry which is preliminary data.</text>
</comment>
<reference evidence="2 3" key="1">
    <citation type="journal article" date="2019" name="Int. J. Syst. Evol. Microbiol.">
        <title>The Global Catalogue of Microorganisms (GCM) 10K type strain sequencing project: providing services to taxonomists for standard genome sequencing and annotation.</title>
        <authorList>
            <consortium name="The Broad Institute Genomics Platform"/>
            <consortium name="The Broad Institute Genome Sequencing Center for Infectious Disease"/>
            <person name="Wu L."/>
            <person name="Ma J."/>
        </authorList>
    </citation>
    <scope>NUCLEOTIDE SEQUENCE [LARGE SCALE GENOMIC DNA]</scope>
    <source>
        <strain evidence="2 3">JCM 12696</strain>
    </source>
</reference>
<accession>A0ABN1UYL9</accession>
<protein>
    <submittedName>
        <fullName evidence="2">Uncharacterized protein</fullName>
    </submittedName>
</protein>
<name>A0ABN1UYL9_9ACTN</name>
<feature type="region of interest" description="Disordered" evidence="1">
    <location>
        <begin position="82"/>
        <end position="105"/>
    </location>
</feature>
<evidence type="ECO:0000256" key="1">
    <source>
        <dbReference type="SAM" id="MobiDB-lite"/>
    </source>
</evidence>
<organism evidence="2 3">
    <name type="scientific">Streptomyces hebeiensis</name>
    <dbReference type="NCBI Taxonomy" id="229486"/>
    <lineage>
        <taxon>Bacteria</taxon>
        <taxon>Bacillati</taxon>
        <taxon>Actinomycetota</taxon>
        <taxon>Actinomycetes</taxon>
        <taxon>Kitasatosporales</taxon>
        <taxon>Streptomycetaceae</taxon>
        <taxon>Streptomyces</taxon>
    </lineage>
</organism>
<dbReference type="EMBL" id="BAAAKV010000039">
    <property type="protein sequence ID" value="GAA1181358.1"/>
    <property type="molecule type" value="Genomic_DNA"/>
</dbReference>